<name>A0ACB6SB67_9PLEO</name>
<comment type="caution">
    <text evidence="1">The sequence shown here is derived from an EMBL/GenBank/DDBJ whole genome shotgun (WGS) entry which is preliminary data.</text>
</comment>
<evidence type="ECO:0000313" key="2">
    <source>
        <dbReference type="Proteomes" id="UP000799754"/>
    </source>
</evidence>
<accession>A0ACB6SB67</accession>
<sequence>MSTPATCGRRSLLILVDARAKNAPCKFALSDHELGPLIKLQADLLESTKYTMGVINDQYRMIKEWDSGEAAAQAMATGDVAHPDHGLHILALQAGMYRFLKDCMLGIISEKFEALLRGSLQADTTGEVLVIIPHQCPYTVGYSSLEAIVRESQYRAPTLRYIDRLEALVSACKSEAEDHIWMLREYPSYFAETVNEHKEHRPELLSGVRCG</sequence>
<reference evidence="1" key="1">
    <citation type="journal article" date="2020" name="Stud. Mycol.">
        <title>101 Dothideomycetes genomes: a test case for predicting lifestyles and emergence of pathogens.</title>
        <authorList>
            <person name="Haridas S."/>
            <person name="Albert R."/>
            <person name="Binder M."/>
            <person name="Bloem J."/>
            <person name="Labutti K."/>
            <person name="Salamov A."/>
            <person name="Andreopoulos B."/>
            <person name="Baker S."/>
            <person name="Barry K."/>
            <person name="Bills G."/>
            <person name="Bluhm B."/>
            <person name="Cannon C."/>
            <person name="Castanera R."/>
            <person name="Culley D."/>
            <person name="Daum C."/>
            <person name="Ezra D."/>
            <person name="Gonzalez J."/>
            <person name="Henrissat B."/>
            <person name="Kuo A."/>
            <person name="Liang C."/>
            <person name="Lipzen A."/>
            <person name="Lutzoni F."/>
            <person name="Magnuson J."/>
            <person name="Mondo S."/>
            <person name="Nolan M."/>
            <person name="Ohm R."/>
            <person name="Pangilinan J."/>
            <person name="Park H.-J."/>
            <person name="Ramirez L."/>
            <person name="Alfaro M."/>
            <person name="Sun H."/>
            <person name="Tritt A."/>
            <person name="Yoshinaga Y."/>
            <person name="Zwiers L.-H."/>
            <person name="Turgeon B."/>
            <person name="Goodwin S."/>
            <person name="Spatafora J."/>
            <person name="Crous P."/>
            <person name="Grigoriev I."/>
        </authorList>
    </citation>
    <scope>NUCLEOTIDE SEQUENCE</scope>
    <source>
        <strain evidence="1">CBS 525.71</strain>
    </source>
</reference>
<gene>
    <name evidence="1" type="ORF">BU25DRAFT_190363</name>
</gene>
<keyword evidence="2" id="KW-1185">Reference proteome</keyword>
<dbReference type="EMBL" id="MU006704">
    <property type="protein sequence ID" value="KAF2631530.1"/>
    <property type="molecule type" value="Genomic_DNA"/>
</dbReference>
<evidence type="ECO:0000313" key="1">
    <source>
        <dbReference type="EMBL" id="KAF2631530.1"/>
    </source>
</evidence>
<organism evidence="1 2">
    <name type="scientific">Macroventuria anomochaeta</name>
    <dbReference type="NCBI Taxonomy" id="301207"/>
    <lineage>
        <taxon>Eukaryota</taxon>
        <taxon>Fungi</taxon>
        <taxon>Dikarya</taxon>
        <taxon>Ascomycota</taxon>
        <taxon>Pezizomycotina</taxon>
        <taxon>Dothideomycetes</taxon>
        <taxon>Pleosporomycetidae</taxon>
        <taxon>Pleosporales</taxon>
        <taxon>Pleosporineae</taxon>
        <taxon>Didymellaceae</taxon>
        <taxon>Macroventuria</taxon>
    </lineage>
</organism>
<dbReference type="Proteomes" id="UP000799754">
    <property type="component" value="Unassembled WGS sequence"/>
</dbReference>
<proteinExistence type="predicted"/>
<protein>
    <submittedName>
        <fullName evidence="1">Uncharacterized protein</fullName>
    </submittedName>
</protein>